<protein>
    <recommendedName>
        <fullName evidence="8">Dimethylaniline monooxygenase</fullName>
    </recommendedName>
</protein>
<dbReference type="InterPro" id="IPR050346">
    <property type="entry name" value="FMO-like"/>
</dbReference>
<dbReference type="PANTHER" id="PTHR23023">
    <property type="entry name" value="DIMETHYLANILINE MONOOXYGENASE"/>
    <property type="match status" value="1"/>
</dbReference>
<dbReference type="Gene3D" id="3.50.50.60">
    <property type="entry name" value="FAD/NAD(P)-binding domain"/>
    <property type="match status" value="2"/>
</dbReference>
<evidence type="ECO:0000256" key="4">
    <source>
        <dbReference type="ARBA" id="ARBA00022857"/>
    </source>
</evidence>
<sequence>RTRVERVEKRRNSATQDEEGWTLTLKRVELLDSKAKVTWWTEDFDAVVVATGRYNAPNIPTISGLQEWTRKFPGTVIHSRQYRRPARFSNQTVLVVGAATSAVEISREVSHSARRIYQSIRPANPNLPDNAGRNHLSRLPANISIVPEIRQFHAHNQTVELVNGTFLEHIDQVVFATGYRYSFPFLPQFHRETGSTDRPIVTDGTHLRALHLDFVSIEEPTIGFLNMNWGMQSFTYAEYLSVALAKVWSAKASLPSQDEMWRAHDRRVEERGGYGRHLQFLGEDRNSANIRFFVGWLNDAAVKFGGKQLDGEDKNYHEIMTTWIKSMYPSYNLRDSSKEERQSVQSVDWIYGEDW</sequence>
<evidence type="ECO:0000256" key="2">
    <source>
        <dbReference type="ARBA" id="ARBA00022630"/>
    </source>
</evidence>
<dbReference type="GO" id="GO:0050661">
    <property type="term" value="F:NADP binding"/>
    <property type="evidence" value="ECO:0007669"/>
    <property type="project" value="InterPro"/>
</dbReference>
<organism evidence="6 7">
    <name type="scientific">Mycena citricolor</name>
    <dbReference type="NCBI Taxonomy" id="2018698"/>
    <lineage>
        <taxon>Eukaryota</taxon>
        <taxon>Fungi</taxon>
        <taxon>Dikarya</taxon>
        <taxon>Basidiomycota</taxon>
        <taxon>Agaricomycotina</taxon>
        <taxon>Agaricomycetes</taxon>
        <taxon>Agaricomycetidae</taxon>
        <taxon>Agaricales</taxon>
        <taxon>Marasmiineae</taxon>
        <taxon>Mycenaceae</taxon>
        <taxon>Mycena</taxon>
    </lineage>
</organism>
<dbReference type="InterPro" id="IPR020946">
    <property type="entry name" value="Flavin_mOase-like"/>
</dbReference>
<dbReference type="AlphaFoldDB" id="A0AAD2HM82"/>
<keyword evidence="5" id="KW-0560">Oxidoreductase</keyword>
<dbReference type="PRINTS" id="PR00370">
    <property type="entry name" value="FMOXYGENASE"/>
</dbReference>
<comment type="caution">
    <text evidence="6">The sequence shown here is derived from an EMBL/GenBank/DDBJ whole genome shotgun (WGS) entry which is preliminary data.</text>
</comment>
<dbReference type="Pfam" id="PF00743">
    <property type="entry name" value="FMO-like"/>
    <property type="match status" value="2"/>
</dbReference>
<dbReference type="InterPro" id="IPR036188">
    <property type="entry name" value="FAD/NAD-bd_sf"/>
</dbReference>
<dbReference type="GO" id="GO:0004499">
    <property type="term" value="F:N,N-dimethylaniline monooxygenase activity"/>
    <property type="evidence" value="ECO:0007669"/>
    <property type="project" value="InterPro"/>
</dbReference>
<evidence type="ECO:0008006" key="8">
    <source>
        <dbReference type="Google" id="ProtNLM"/>
    </source>
</evidence>
<name>A0AAD2HM82_9AGAR</name>
<evidence type="ECO:0000256" key="5">
    <source>
        <dbReference type="ARBA" id="ARBA00023002"/>
    </source>
</evidence>
<dbReference type="GO" id="GO:0050660">
    <property type="term" value="F:flavin adenine dinucleotide binding"/>
    <property type="evidence" value="ECO:0007669"/>
    <property type="project" value="InterPro"/>
</dbReference>
<evidence type="ECO:0000313" key="6">
    <source>
        <dbReference type="EMBL" id="CAK5276527.1"/>
    </source>
</evidence>
<dbReference type="InterPro" id="IPR000960">
    <property type="entry name" value="Flavin_mOase"/>
</dbReference>
<gene>
    <name evidence="6" type="ORF">MYCIT1_LOCUS24864</name>
</gene>
<keyword evidence="2" id="KW-0285">Flavoprotein</keyword>
<evidence type="ECO:0000256" key="3">
    <source>
        <dbReference type="ARBA" id="ARBA00022827"/>
    </source>
</evidence>
<keyword evidence="7" id="KW-1185">Reference proteome</keyword>
<dbReference type="SUPFAM" id="SSF51905">
    <property type="entry name" value="FAD/NAD(P)-binding domain"/>
    <property type="match status" value="2"/>
</dbReference>
<evidence type="ECO:0000256" key="1">
    <source>
        <dbReference type="ARBA" id="ARBA00009183"/>
    </source>
</evidence>
<feature type="non-terminal residue" evidence="6">
    <location>
        <position position="1"/>
    </location>
</feature>
<accession>A0AAD2HM82</accession>
<evidence type="ECO:0000313" key="7">
    <source>
        <dbReference type="Proteomes" id="UP001295794"/>
    </source>
</evidence>
<keyword evidence="4" id="KW-0521">NADP</keyword>
<comment type="similarity">
    <text evidence="1">Belongs to the FMO family.</text>
</comment>
<dbReference type="Proteomes" id="UP001295794">
    <property type="component" value="Unassembled WGS sequence"/>
</dbReference>
<keyword evidence="3" id="KW-0274">FAD</keyword>
<proteinExistence type="inferred from homology"/>
<reference evidence="6" key="1">
    <citation type="submission" date="2023-11" db="EMBL/GenBank/DDBJ databases">
        <authorList>
            <person name="De Vega J J."/>
            <person name="De Vega J J."/>
        </authorList>
    </citation>
    <scope>NUCLEOTIDE SEQUENCE</scope>
</reference>
<dbReference type="EMBL" id="CAVNYO010000409">
    <property type="protein sequence ID" value="CAK5276527.1"/>
    <property type="molecule type" value="Genomic_DNA"/>
</dbReference>